<dbReference type="Pfam" id="PF25148">
    <property type="entry name" value="DUF7824"/>
    <property type="match status" value="1"/>
</dbReference>
<dbReference type="Gene3D" id="1.25.10.10">
    <property type="entry name" value="Leucine-rich Repeat Variant"/>
    <property type="match status" value="1"/>
</dbReference>
<name>A0A919V759_9ACTN</name>
<evidence type="ECO:0000259" key="1">
    <source>
        <dbReference type="Pfam" id="PF25148"/>
    </source>
</evidence>
<dbReference type="InterPro" id="IPR011989">
    <property type="entry name" value="ARM-like"/>
</dbReference>
<keyword evidence="3" id="KW-1185">Reference proteome</keyword>
<protein>
    <recommendedName>
        <fullName evidence="1">DUF7824 domain-containing protein</fullName>
    </recommendedName>
</protein>
<gene>
    <name evidence="2" type="ORF">Ssi02_29770</name>
</gene>
<dbReference type="InterPro" id="IPR056726">
    <property type="entry name" value="DUF7824"/>
</dbReference>
<dbReference type="RefSeq" id="WP_204025766.1">
    <property type="nucleotide sequence ID" value="NZ_BOOW01000018.1"/>
</dbReference>
<comment type="caution">
    <text evidence="2">The sequence shown here is derived from an EMBL/GenBank/DDBJ whole genome shotgun (WGS) entry which is preliminary data.</text>
</comment>
<accession>A0A919V759</accession>
<dbReference type="AlphaFoldDB" id="A0A919V759"/>
<sequence>MTGVWDEVRDLIDAGDVDPLVDRLVRLDDAERKAVAAELPGHIPVLRERAARMQLREWDMDEGEGNPEEWVSRWELPDGWPDLIRLAGAATISAVTGVVAWVNRREFSTWRFSARDAGFGHPEPVVRALAGRPAQWKADLAVRLAARVRGPRDAGAPLALAMLRHTGVEPPAVDPLVVAWVSGGPGSKSDPLFTSLMPRMFEAEGVGRELRQERLDPISPWLRTLSKRAAKSEDERETMLAGCVRRFLYGGTAQDLRFFVRLHDLLEPGAAEIAVRRRDYLRLLPAAPGTVAELALRHLRTLDDHDPADVVEALEALLFRAEAALARKGLTWLDQVARQAPKRVDDLVPALVTAFSHESYEVQGRAAQVARKHAKHMSPIAAEQVRQAVLSLPPALGAQVAEVFGGQVVDEEAVPAFEHPLLPEPVAPTPFPVVPTSSKELSALRESPWGWQVVERWLAAFVRLAGKERGELSTALSSYFSYPSLELFDRTEWAHAFEWQEAMARELATPGADTGIPLHRPGPDGEVVAEPRRDRLPGSGVTVLDLVLLRRCEEILTALKEDRLPPVLLATPTWSTWALDPETLLDRLAECQAAGATPLPADLQQALLRLPRGDHPEAAARAELLGSEAGHTAARWMTTGGLSDPTSGVGRFYREGGTEYDFDEREPTRVIDNLHLRPKLKATPTGLQLVDELLNEPPCWRRGDHGINTDWWTAVLPSHREIAAVYMLPYLSRWHWPRIDADHTAMLAAADGPAGPATAAILAHFLTQPDAEVAVHSFVTMAARGDLPAREIGNQLGAYIHVEWVKPQQIADSLTAAAQLGAHREVWQVLEVLLPSLLPATGARPRPGLDKIVEIAVVVAEWTAARGEIPGCAELLAGKSRSALNRGLSRLHEYLTRP</sequence>
<dbReference type="EMBL" id="BOOW01000018">
    <property type="protein sequence ID" value="GII92746.1"/>
    <property type="molecule type" value="Genomic_DNA"/>
</dbReference>
<proteinExistence type="predicted"/>
<evidence type="ECO:0000313" key="2">
    <source>
        <dbReference type="EMBL" id="GII92746.1"/>
    </source>
</evidence>
<feature type="domain" description="DUF7824" evidence="1">
    <location>
        <begin position="550"/>
        <end position="625"/>
    </location>
</feature>
<reference evidence="2" key="1">
    <citation type="submission" date="2021-01" db="EMBL/GenBank/DDBJ databases">
        <title>Whole genome shotgun sequence of Sinosporangium siamense NBRC 109515.</title>
        <authorList>
            <person name="Komaki H."/>
            <person name="Tamura T."/>
        </authorList>
    </citation>
    <scope>NUCLEOTIDE SEQUENCE</scope>
    <source>
        <strain evidence="2">NBRC 109515</strain>
    </source>
</reference>
<evidence type="ECO:0000313" key="3">
    <source>
        <dbReference type="Proteomes" id="UP000606172"/>
    </source>
</evidence>
<organism evidence="2 3">
    <name type="scientific">Sinosporangium siamense</name>
    <dbReference type="NCBI Taxonomy" id="1367973"/>
    <lineage>
        <taxon>Bacteria</taxon>
        <taxon>Bacillati</taxon>
        <taxon>Actinomycetota</taxon>
        <taxon>Actinomycetes</taxon>
        <taxon>Streptosporangiales</taxon>
        <taxon>Streptosporangiaceae</taxon>
        <taxon>Sinosporangium</taxon>
    </lineage>
</organism>
<dbReference type="Proteomes" id="UP000606172">
    <property type="component" value="Unassembled WGS sequence"/>
</dbReference>